<dbReference type="RefSeq" id="WP_038065748.1">
    <property type="nucleotide sequence ID" value="NZ_JPSL02000034.1"/>
</dbReference>
<evidence type="ECO:0000256" key="2">
    <source>
        <dbReference type="ARBA" id="ARBA00022801"/>
    </source>
</evidence>
<protein>
    <recommendedName>
        <fullName evidence="7">DNA 3'-5' helicase</fullName>
        <ecNumber evidence="7">5.6.2.4</ecNumber>
    </recommendedName>
</protein>
<dbReference type="GO" id="GO:0003677">
    <property type="term" value="F:DNA binding"/>
    <property type="evidence" value="ECO:0007669"/>
    <property type="project" value="InterPro"/>
</dbReference>
<feature type="binding site" evidence="9">
    <location>
        <begin position="244"/>
        <end position="251"/>
    </location>
    <ligand>
        <name>ATP</name>
        <dbReference type="ChEBI" id="CHEBI:30616"/>
    </ligand>
</feature>
<evidence type="ECO:0000259" key="10">
    <source>
        <dbReference type="PROSITE" id="PS51198"/>
    </source>
</evidence>
<dbReference type="GO" id="GO:0005829">
    <property type="term" value="C:cytosol"/>
    <property type="evidence" value="ECO:0007669"/>
    <property type="project" value="TreeGrafter"/>
</dbReference>
<keyword evidence="4 9" id="KW-0067">ATP-binding</keyword>
<keyword evidence="1 9" id="KW-0547">Nucleotide-binding</keyword>
<dbReference type="CDD" id="cd18807">
    <property type="entry name" value="SF1_C_UvrD"/>
    <property type="match status" value="1"/>
</dbReference>
<accession>A0A0A2WMV1</accession>
<evidence type="ECO:0000256" key="1">
    <source>
        <dbReference type="ARBA" id="ARBA00022741"/>
    </source>
</evidence>
<evidence type="ECO:0000313" key="12">
    <source>
        <dbReference type="Proteomes" id="UP000030364"/>
    </source>
</evidence>
<dbReference type="Proteomes" id="UP000030364">
    <property type="component" value="Unassembled WGS sequence"/>
</dbReference>
<comment type="caution">
    <text evidence="11">The sequence shown here is derived from an EMBL/GenBank/DDBJ whole genome shotgun (WGS) entry which is preliminary data.</text>
</comment>
<organism evidence="11 12">
    <name type="scientific">Thermus filiformis</name>
    <dbReference type="NCBI Taxonomy" id="276"/>
    <lineage>
        <taxon>Bacteria</taxon>
        <taxon>Thermotogati</taxon>
        <taxon>Deinococcota</taxon>
        <taxon>Deinococci</taxon>
        <taxon>Thermales</taxon>
        <taxon>Thermaceae</taxon>
        <taxon>Thermus</taxon>
    </lineage>
</organism>
<dbReference type="InterPro" id="IPR000212">
    <property type="entry name" value="DNA_helicase_UvrD/REP"/>
</dbReference>
<dbReference type="GO" id="GO:0016887">
    <property type="term" value="F:ATP hydrolysis activity"/>
    <property type="evidence" value="ECO:0007669"/>
    <property type="project" value="RHEA"/>
</dbReference>
<sequence>MPQVGFTDHFFKGLEALSREEQNRVREAVFAFMQDPKHPSFKLHRLEDIKTDRFWSARVSKDLRLILYHHPEMGWIFAYVGHHDDAYRWAETHQAEVHPKLGLLQIFRVVEEVRVEPRKIKPLLPDYPDDYLLDLGVPPSYLKPLRLVETEDQLLGLIEGLPQDVQERLLDLAAGRPVTLPPKLAPSEEWFKHPLSRQHIHFIQNLDELRQALSYPWERWMVFLHPAQREAVERVFQGPARVTGPAGTGKTVVALHRAAALARRYPEEPLLLTTFNRFLASRLRSGLQRLLGEVPPNLTVENLHSLARRLHEQHVGPVKLVKEEDYGPWLLEAAQGLEYGKNFLLSEFAFADAWGLYTWEAYRGFPRTGRGVPLTARERLKLFGAFQKVWGRMENEGALTFNGLLHRLRQRAEEGALPRFRAVVVDEAQDLGPAELLLVRALAQEAPDSLFFALDPAQRIYKSPLSWQALGLEVRGRSIRLKVNYRTTREIAKRAEAVLPKEVEGEMREVLSLLQGPEPEIRGFPTQEACQAELVRWLRWLLEQGVRPEEVAVLARVRKLAEGLAEGLRRAGIPVVLLSDQEDPGEGVRLGTVHSAKGLEFRAVALFGANRGLFPLESLLREAPSEADREALLAQERNLLYVAMSRARERLWVGYWDEGSPFLTP</sequence>
<comment type="catalytic activity">
    <reaction evidence="8">
        <text>ATP + H2O = ADP + phosphate + H(+)</text>
        <dbReference type="Rhea" id="RHEA:13065"/>
        <dbReference type="ChEBI" id="CHEBI:15377"/>
        <dbReference type="ChEBI" id="CHEBI:15378"/>
        <dbReference type="ChEBI" id="CHEBI:30616"/>
        <dbReference type="ChEBI" id="CHEBI:43474"/>
        <dbReference type="ChEBI" id="CHEBI:456216"/>
        <dbReference type="EC" id="5.6.2.4"/>
    </reaction>
</comment>
<evidence type="ECO:0000313" key="11">
    <source>
        <dbReference type="EMBL" id="KGQ21516.1"/>
    </source>
</evidence>
<dbReference type="EMBL" id="JPSL02000034">
    <property type="protein sequence ID" value="KGQ21516.1"/>
    <property type="molecule type" value="Genomic_DNA"/>
</dbReference>
<evidence type="ECO:0000256" key="5">
    <source>
        <dbReference type="ARBA" id="ARBA00023235"/>
    </source>
</evidence>
<evidence type="ECO:0000256" key="7">
    <source>
        <dbReference type="ARBA" id="ARBA00034808"/>
    </source>
</evidence>
<dbReference type="InterPro" id="IPR014017">
    <property type="entry name" value="DNA_helicase_UvrD-like_C"/>
</dbReference>
<keyword evidence="3 9" id="KW-0347">Helicase</keyword>
<keyword evidence="12" id="KW-1185">Reference proteome</keyword>
<dbReference type="InterPro" id="IPR027417">
    <property type="entry name" value="P-loop_NTPase"/>
</dbReference>
<dbReference type="GO" id="GO:0000725">
    <property type="term" value="P:recombinational repair"/>
    <property type="evidence" value="ECO:0007669"/>
    <property type="project" value="TreeGrafter"/>
</dbReference>
<evidence type="ECO:0000256" key="6">
    <source>
        <dbReference type="ARBA" id="ARBA00034617"/>
    </source>
</evidence>
<keyword evidence="5" id="KW-0413">Isomerase</keyword>
<feature type="domain" description="UvrD-like helicase ATP-binding" evidence="10">
    <location>
        <begin position="223"/>
        <end position="488"/>
    </location>
</feature>
<dbReference type="Pfam" id="PF13245">
    <property type="entry name" value="AAA_19"/>
    <property type="match status" value="1"/>
</dbReference>
<reference evidence="11 12" key="1">
    <citation type="journal article" date="2015" name="Genome Announc.">
        <title>Draft Genome Sequence of the Thermophile Thermus filiformis ATCC 43280, Producer of Carotenoid-(Di)glucoside-Branched Fatty Acid (Di)esters and Source of Hyperthermostable Enzymes of Biotechnological Interest.</title>
        <authorList>
            <person name="Mandelli F."/>
            <person name="Oliveira Ramires B."/>
            <person name="Couger M.B."/>
            <person name="Paixao D.A."/>
            <person name="Camilo C.M."/>
            <person name="Polikarpov I."/>
            <person name="Prade R."/>
            <person name="Riano-Pachon D.M."/>
            <person name="Squina F.M."/>
        </authorList>
    </citation>
    <scope>NUCLEOTIDE SEQUENCE [LARGE SCALE GENOMIC DNA]</scope>
    <source>
        <strain evidence="11 12">ATCC 43280</strain>
    </source>
</reference>
<evidence type="ECO:0000256" key="4">
    <source>
        <dbReference type="ARBA" id="ARBA00022840"/>
    </source>
</evidence>
<dbReference type="Pfam" id="PF13361">
    <property type="entry name" value="UvrD_C"/>
    <property type="match status" value="2"/>
</dbReference>
<dbReference type="InterPro" id="IPR035093">
    <property type="entry name" value="RelE/ParE_toxin_dom_sf"/>
</dbReference>
<comment type="catalytic activity">
    <reaction evidence="6">
        <text>Couples ATP hydrolysis with the unwinding of duplex DNA by translocating in the 3'-5' direction.</text>
        <dbReference type="EC" id="5.6.2.4"/>
    </reaction>
</comment>
<evidence type="ECO:0000256" key="9">
    <source>
        <dbReference type="PROSITE-ProRule" id="PRU00560"/>
    </source>
</evidence>
<dbReference type="GO" id="GO:0005524">
    <property type="term" value="F:ATP binding"/>
    <property type="evidence" value="ECO:0007669"/>
    <property type="project" value="UniProtKB-UniRule"/>
</dbReference>
<evidence type="ECO:0000256" key="3">
    <source>
        <dbReference type="ARBA" id="ARBA00022806"/>
    </source>
</evidence>
<dbReference type="Gene3D" id="3.30.2310.20">
    <property type="entry name" value="RelE-like"/>
    <property type="match status" value="1"/>
</dbReference>
<dbReference type="AlphaFoldDB" id="A0A0A2WMV1"/>
<dbReference type="EC" id="5.6.2.4" evidence="7"/>
<dbReference type="SUPFAM" id="SSF52540">
    <property type="entry name" value="P-loop containing nucleoside triphosphate hydrolases"/>
    <property type="match status" value="1"/>
</dbReference>
<dbReference type="PANTHER" id="PTHR11070">
    <property type="entry name" value="UVRD / RECB / PCRA DNA HELICASE FAMILY MEMBER"/>
    <property type="match status" value="1"/>
</dbReference>
<dbReference type="InterPro" id="IPR014016">
    <property type="entry name" value="UvrD-like_ATP-bd"/>
</dbReference>
<dbReference type="PATRIC" id="fig|276.5.peg.1690"/>
<evidence type="ECO:0000256" key="8">
    <source>
        <dbReference type="ARBA" id="ARBA00048988"/>
    </source>
</evidence>
<name>A0A0A2WMV1_THEFI</name>
<dbReference type="STRING" id="276.THFILI_00990"/>
<keyword evidence="2 9" id="KW-0378">Hydrolase</keyword>
<dbReference type="PROSITE" id="PS51198">
    <property type="entry name" value="UVRD_HELICASE_ATP_BIND"/>
    <property type="match status" value="1"/>
</dbReference>
<dbReference type="GO" id="GO:0043138">
    <property type="term" value="F:3'-5' DNA helicase activity"/>
    <property type="evidence" value="ECO:0007669"/>
    <property type="project" value="UniProtKB-EC"/>
</dbReference>
<gene>
    <name evidence="11" type="ORF">THFILI_00990</name>
</gene>
<dbReference type="Gene3D" id="3.40.50.300">
    <property type="entry name" value="P-loop containing nucleotide triphosphate hydrolases"/>
    <property type="match status" value="2"/>
</dbReference>
<dbReference type="PANTHER" id="PTHR11070:SF45">
    <property type="entry name" value="DNA 3'-5' HELICASE"/>
    <property type="match status" value="1"/>
</dbReference>
<dbReference type="OrthoDB" id="9787585at2"/>
<dbReference type="SUPFAM" id="SSF143011">
    <property type="entry name" value="RelE-like"/>
    <property type="match status" value="1"/>
</dbReference>
<proteinExistence type="predicted"/>